<proteinExistence type="inferred from homology"/>
<evidence type="ECO:0000259" key="3">
    <source>
        <dbReference type="Pfam" id="PF02797"/>
    </source>
</evidence>
<dbReference type="PIRSF" id="PIRSF000451">
    <property type="entry name" value="PKS_III"/>
    <property type="match status" value="1"/>
</dbReference>
<evidence type="ECO:0000313" key="5">
    <source>
        <dbReference type="EMBL" id="MFC6020911.1"/>
    </source>
</evidence>
<evidence type="ECO:0000313" key="6">
    <source>
        <dbReference type="Proteomes" id="UP001596203"/>
    </source>
</evidence>
<evidence type="ECO:0000256" key="2">
    <source>
        <dbReference type="ARBA" id="ARBA00022679"/>
    </source>
</evidence>
<dbReference type="InterPro" id="IPR012328">
    <property type="entry name" value="Chalcone/stilbene_synt_C"/>
</dbReference>
<dbReference type="SUPFAM" id="SSF53901">
    <property type="entry name" value="Thiolase-like"/>
    <property type="match status" value="1"/>
</dbReference>
<feature type="domain" description="FAE" evidence="4">
    <location>
        <begin position="33"/>
        <end position="193"/>
    </location>
</feature>
<evidence type="ECO:0000259" key="4">
    <source>
        <dbReference type="Pfam" id="PF08392"/>
    </source>
</evidence>
<dbReference type="Pfam" id="PF08392">
    <property type="entry name" value="FAE1_CUT1_RppA"/>
    <property type="match status" value="1"/>
</dbReference>
<accession>A0ABW1KI68</accession>
<dbReference type="PANTHER" id="PTHR11877:SF46">
    <property type="entry name" value="TYPE III POLYKETIDE SYNTHASE A"/>
    <property type="match status" value="1"/>
</dbReference>
<dbReference type="PANTHER" id="PTHR11877">
    <property type="entry name" value="HYDROXYMETHYLGLUTARYL-COA SYNTHASE"/>
    <property type="match status" value="1"/>
</dbReference>
<comment type="caution">
    <text evidence="5">The sequence shown here is derived from an EMBL/GenBank/DDBJ whole genome shotgun (WGS) entry which is preliminary data.</text>
</comment>
<keyword evidence="6" id="KW-1185">Reference proteome</keyword>
<dbReference type="Gene3D" id="3.40.47.10">
    <property type="match status" value="2"/>
</dbReference>
<dbReference type="RefSeq" id="WP_377428594.1">
    <property type="nucleotide sequence ID" value="NZ_JBHSPR010000037.1"/>
</dbReference>
<dbReference type="Proteomes" id="UP001596203">
    <property type="component" value="Unassembled WGS sequence"/>
</dbReference>
<reference evidence="6" key="1">
    <citation type="journal article" date="2019" name="Int. J. Syst. Evol. Microbiol.">
        <title>The Global Catalogue of Microorganisms (GCM) 10K type strain sequencing project: providing services to taxonomists for standard genome sequencing and annotation.</title>
        <authorList>
            <consortium name="The Broad Institute Genomics Platform"/>
            <consortium name="The Broad Institute Genome Sequencing Center for Infectious Disease"/>
            <person name="Wu L."/>
            <person name="Ma J."/>
        </authorList>
    </citation>
    <scope>NUCLEOTIDE SEQUENCE [LARGE SCALE GENOMIC DNA]</scope>
    <source>
        <strain evidence="6">ZS-35-S2</strain>
    </source>
</reference>
<name>A0ABW1KI68_9ACTN</name>
<dbReference type="InterPro" id="IPR013601">
    <property type="entry name" value="FAE1_typ3_polyketide_synth"/>
</dbReference>
<dbReference type="InterPro" id="IPR011141">
    <property type="entry name" value="Polyketide_synthase_type-III"/>
</dbReference>
<evidence type="ECO:0000256" key="1">
    <source>
        <dbReference type="ARBA" id="ARBA00005531"/>
    </source>
</evidence>
<dbReference type="Pfam" id="PF02797">
    <property type="entry name" value="Chal_sti_synt_C"/>
    <property type="match status" value="1"/>
</dbReference>
<dbReference type="EMBL" id="JBHSPR010000037">
    <property type="protein sequence ID" value="MFC6020911.1"/>
    <property type="molecule type" value="Genomic_DNA"/>
</dbReference>
<gene>
    <name evidence="5" type="ORF">ACFP2T_32665</name>
</gene>
<organism evidence="5 6">
    <name type="scientific">Plantactinospora solaniradicis</name>
    <dbReference type="NCBI Taxonomy" id="1723736"/>
    <lineage>
        <taxon>Bacteria</taxon>
        <taxon>Bacillati</taxon>
        <taxon>Actinomycetota</taxon>
        <taxon>Actinomycetes</taxon>
        <taxon>Micromonosporales</taxon>
        <taxon>Micromonosporaceae</taxon>
        <taxon>Plantactinospora</taxon>
    </lineage>
</organism>
<protein>
    <submittedName>
        <fullName evidence="5">Type III polyketide synthase</fullName>
    </submittedName>
</protein>
<comment type="similarity">
    <text evidence="1">Belongs to the thiolase-like superfamily. Chalcone/stilbene synthases family.</text>
</comment>
<feature type="domain" description="Chalcone/stilbene synthase C-terminal" evidence="3">
    <location>
        <begin position="207"/>
        <end position="345"/>
    </location>
</feature>
<sequence>MPAARIVEVSFQTPPLVEMGEFASHFAADPGGDVVAQVVSNSAIATKGMAVNALIEDPRSWTTGQRMDRSLSEARTLGAQTISRALTNAGLHPEDVGLFTTVTTTTHSAPGLDGLAAELGMRSSVQILSLGPMGCYAALPALSTCADWVTVHDRPAVLLAVDLFSPHIQPPPYSKEAAVILTLFGDGAAAVVLRPGRPGLPGVDIVDVEQLTVPQYAEDLQVHAGDLGMRIRLSASMPDVVSSAVGEPAKALLTRNGIGWDEVAWWAVHPGGRRILDQVEDALALPEASVRASRAAMGAWGNTAAPAVLGVLERLLSSAPLESGQHGVALAFGPGATIWSLLLRGA</sequence>
<dbReference type="InterPro" id="IPR016039">
    <property type="entry name" value="Thiolase-like"/>
</dbReference>
<keyword evidence="2" id="KW-0808">Transferase</keyword>